<organism evidence="3 4">
    <name type="scientific">Scyliorhinus torazame</name>
    <name type="common">Cloudy catshark</name>
    <name type="synonym">Catulus torazame</name>
    <dbReference type="NCBI Taxonomy" id="75743"/>
    <lineage>
        <taxon>Eukaryota</taxon>
        <taxon>Metazoa</taxon>
        <taxon>Chordata</taxon>
        <taxon>Craniata</taxon>
        <taxon>Vertebrata</taxon>
        <taxon>Chondrichthyes</taxon>
        <taxon>Elasmobranchii</taxon>
        <taxon>Galeomorphii</taxon>
        <taxon>Galeoidea</taxon>
        <taxon>Carcharhiniformes</taxon>
        <taxon>Scyliorhinidae</taxon>
        <taxon>Scyliorhinus</taxon>
    </lineage>
</organism>
<name>A0A401PC45_SCYTO</name>
<evidence type="ECO:0000259" key="2">
    <source>
        <dbReference type="SMART" id="SM00832"/>
    </source>
</evidence>
<dbReference type="GO" id="GO:0031012">
    <property type="term" value="C:extracellular matrix"/>
    <property type="evidence" value="ECO:0007669"/>
    <property type="project" value="TreeGrafter"/>
</dbReference>
<dbReference type="STRING" id="75743.A0A401PC45"/>
<proteinExistence type="predicted"/>
<dbReference type="Proteomes" id="UP000288216">
    <property type="component" value="Unassembled WGS sequence"/>
</dbReference>
<evidence type="ECO:0000313" key="4">
    <source>
        <dbReference type="Proteomes" id="UP000288216"/>
    </source>
</evidence>
<comment type="caution">
    <text evidence="3">The sequence shown here is derived from an EMBL/GenBank/DDBJ whole genome shotgun (WGS) entry which is preliminary data.</text>
</comment>
<dbReference type="GO" id="GO:0005615">
    <property type="term" value="C:extracellular space"/>
    <property type="evidence" value="ECO:0007669"/>
    <property type="project" value="TreeGrafter"/>
</dbReference>
<protein>
    <recommendedName>
        <fullName evidence="2">VWF/SSPO/Zonadhesin-like cysteine-rich domain-containing protein</fullName>
    </recommendedName>
</protein>
<gene>
    <name evidence="3" type="ORF">scyTo_0008638</name>
</gene>
<keyword evidence="1" id="KW-1015">Disulfide bond</keyword>
<evidence type="ECO:0000256" key="1">
    <source>
        <dbReference type="ARBA" id="ARBA00023157"/>
    </source>
</evidence>
<dbReference type="Pfam" id="PF08742">
    <property type="entry name" value="C8"/>
    <property type="match status" value="1"/>
</dbReference>
<dbReference type="AlphaFoldDB" id="A0A401PC45"/>
<dbReference type="InterPro" id="IPR014853">
    <property type="entry name" value="VWF/SSPO/ZAN-like_Cys-rich_dom"/>
</dbReference>
<dbReference type="InterPro" id="IPR050780">
    <property type="entry name" value="Mucin_vWF_Thrombospondin_sf"/>
</dbReference>
<dbReference type="OrthoDB" id="8921018at2759"/>
<evidence type="ECO:0000313" key="3">
    <source>
        <dbReference type="EMBL" id="GCB70677.1"/>
    </source>
</evidence>
<dbReference type="SMART" id="SM00832">
    <property type="entry name" value="C8"/>
    <property type="match status" value="1"/>
</dbReference>
<dbReference type="EMBL" id="BFAA01003353">
    <property type="protein sequence ID" value="GCB70677.1"/>
    <property type="molecule type" value="Genomic_DNA"/>
</dbReference>
<accession>A0A401PC45</accession>
<dbReference type="PANTHER" id="PTHR11339:SF228">
    <property type="entry name" value="OTOGELIN"/>
    <property type="match status" value="1"/>
</dbReference>
<reference evidence="3 4" key="1">
    <citation type="journal article" date="2018" name="Nat. Ecol. Evol.">
        <title>Shark genomes provide insights into elasmobranch evolution and the origin of vertebrates.</title>
        <authorList>
            <person name="Hara Y"/>
            <person name="Yamaguchi K"/>
            <person name="Onimaru K"/>
            <person name="Kadota M"/>
            <person name="Koyanagi M"/>
            <person name="Keeley SD"/>
            <person name="Tatsumi K"/>
            <person name="Tanaka K"/>
            <person name="Motone F"/>
            <person name="Kageyama Y"/>
            <person name="Nozu R"/>
            <person name="Adachi N"/>
            <person name="Nishimura O"/>
            <person name="Nakagawa R"/>
            <person name="Tanegashima C"/>
            <person name="Kiyatake I"/>
            <person name="Matsumoto R"/>
            <person name="Murakumo K"/>
            <person name="Nishida K"/>
            <person name="Terakita A"/>
            <person name="Kuratani S"/>
            <person name="Sato K"/>
            <person name="Hyodo S Kuraku.S."/>
        </authorList>
    </citation>
    <scope>NUCLEOTIDE SEQUENCE [LARGE SCALE GENOMIC DNA]</scope>
</reference>
<sequence>MHQQSASYATEKCSIISGYLFASCHQYLSPDLYQQQCKTDTCKCGETCMCSAVAHYARQCRSYGIFIDFRFNVAECGK</sequence>
<keyword evidence="4" id="KW-1185">Reference proteome</keyword>
<dbReference type="PANTHER" id="PTHR11339">
    <property type="entry name" value="EXTRACELLULAR MATRIX GLYCOPROTEIN RELATED"/>
    <property type="match status" value="1"/>
</dbReference>
<feature type="domain" description="VWF/SSPO/Zonadhesin-like cysteine-rich" evidence="2">
    <location>
        <begin position="6"/>
        <end position="77"/>
    </location>
</feature>